<proteinExistence type="inferred from homology"/>
<keyword evidence="4" id="KW-0732">Signal</keyword>
<reference evidence="6 7" key="1">
    <citation type="submission" date="2020-04" db="EMBL/GenBank/DDBJ databases">
        <authorList>
            <person name="De Canck E."/>
        </authorList>
    </citation>
    <scope>NUCLEOTIDE SEQUENCE [LARGE SCALE GENOMIC DNA]</scope>
    <source>
        <strain evidence="6 7">LMG 29739</strain>
    </source>
</reference>
<dbReference type="RefSeq" id="WP_246270356.1">
    <property type="nucleotide sequence ID" value="NZ_CADIKF010000027.1"/>
</dbReference>
<evidence type="ECO:0000259" key="5">
    <source>
        <dbReference type="PROSITE" id="PS50198"/>
    </source>
</evidence>
<dbReference type="PROSITE" id="PS51257">
    <property type="entry name" value="PROKAR_LIPOPROTEIN"/>
    <property type="match status" value="1"/>
</dbReference>
<keyword evidence="3" id="KW-0697">Rotamase</keyword>
<dbReference type="PROSITE" id="PS01096">
    <property type="entry name" value="PPIC_PPIASE_1"/>
    <property type="match status" value="1"/>
</dbReference>
<name>A0A6J5E475_9BURK</name>
<dbReference type="AlphaFoldDB" id="A0A6J5E475"/>
<dbReference type="InterPro" id="IPR027304">
    <property type="entry name" value="Trigger_fact/SurA_dom_sf"/>
</dbReference>
<evidence type="ECO:0000313" key="7">
    <source>
        <dbReference type="Proteomes" id="UP000494329"/>
    </source>
</evidence>
<feature type="signal peptide" evidence="4">
    <location>
        <begin position="1"/>
        <end position="21"/>
    </location>
</feature>
<dbReference type="InterPro" id="IPR000297">
    <property type="entry name" value="PPIase_PpiC"/>
</dbReference>
<dbReference type="Proteomes" id="UP000494329">
    <property type="component" value="Unassembled WGS sequence"/>
</dbReference>
<evidence type="ECO:0000256" key="1">
    <source>
        <dbReference type="ARBA" id="ARBA00007656"/>
    </source>
</evidence>
<dbReference type="PROSITE" id="PS50198">
    <property type="entry name" value="PPIC_PPIASE_2"/>
    <property type="match status" value="1"/>
</dbReference>
<feature type="domain" description="PpiC" evidence="5">
    <location>
        <begin position="136"/>
        <end position="239"/>
    </location>
</feature>
<evidence type="ECO:0000256" key="3">
    <source>
        <dbReference type="PROSITE-ProRule" id="PRU00278"/>
    </source>
</evidence>
<dbReference type="Gene3D" id="3.10.50.40">
    <property type="match status" value="1"/>
</dbReference>
<dbReference type="Pfam" id="PF00639">
    <property type="entry name" value="Rotamase"/>
    <property type="match status" value="1"/>
</dbReference>
<keyword evidence="7" id="KW-1185">Reference proteome</keyword>
<dbReference type="PANTHER" id="PTHR47245:SF3">
    <property type="entry name" value="PEPTIDYL-PROLYL CIS-TRANS ISOMERASE, PPIC-TYPE-RELATED"/>
    <property type="match status" value="1"/>
</dbReference>
<dbReference type="PANTHER" id="PTHR47245">
    <property type="entry name" value="PEPTIDYLPROLYL ISOMERASE"/>
    <property type="match status" value="1"/>
</dbReference>
<evidence type="ECO:0000313" key="6">
    <source>
        <dbReference type="EMBL" id="CAB3761153.1"/>
    </source>
</evidence>
<sequence length="296" mass="31311">MKKFAMVMSGAMLALSCAAHAQGDVIARAGDTSVTQADMTAFLQALSPDVRTRLAADPAKLDQVVRAKLATSAVLAEAHAKGWDKQAQVTALIDEARRDVILRSYLASVSAPPADYPSDADIQAAYDHNQTLFMQPHAVRLSQIYIATPAGADAATLDKARKRATDLARQARASGADFAALAKANSQETQSAANGGDMGFVPDGLLMPEIRKTVEGMKTGEVAGPVQTTAGFHVIKLTDTRAQSVRPLADVKEQLRAQLRQQREAQNAQAYMAKLAGPSAAPIDENALKKALAAVH</sequence>
<feature type="chain" id="PRO_5027096804" evidence="4">
    <location>
        <begin position="22"/>
        <end position="296"/>
    </location>
</feature>
<evidence type="ECO:0000256" key="4">
    <source>
        <dbReference type="SAM" id="SignalP"/>
    </source>
</evidence>
<evidence type="ECO:0000256" key="2">
    <source>
        <dbReference type="ARBA" id="ARBA00023235"/>
    </source>
</evidence>
<dbReference type="InterPro" id="IPR046357">
    <property type="entry name" value="PPIase_dom_sf"/>
</dbReference>
<protein>
    <submittedName>
        <fullName evidence="6">Chaperone SurA</fullName>
        <ecNumber evidence="6">5.2.1.8</ecNumber>
    </submittedName>
</protein>
<gene>
    <name evidence="6" type="primary">surA_2</name>
    <name evidence="6" type="ORF">LMG29739_03562</name>
</gene>
<organism evidence="6 7">
    <name type="scientific">Paraburkholderia solisilvae</name>
    <dbReference type="NCBI Taxonomy" id="624376"/>
    <lineage>
        <taxon>Bacteria</taxon>
        <taxon>Pseudomonadati</taxon>
        <taxon>Pseudomonadota</taxon>
        <taxon>Betaproteobacteria</taxon>
        <taxon>Burkholderiales</taxon>
        <taxon>Burkholderiaceae</taxon>
        <taxon>Paraburkholderia</taxon>
    </lineage>
</organism>
<dbReference type="GO" id="GO:0003755">
    <property type="term" value="F:peptidyl-prolyl cis-trans isomerase activity"/>
    <property type="evidence" value="ECO:0007669"/>
    <property type="project" value="UniProtKB-KW"/>
</dbReference>
<dbReference type="SUPFAM" id="SSF54534">
    <property type="entry name" value="FKBP-like"/>
    <property type="match status" value="1"/>
</dbReference>
<dbReference type="InterPro" id="IPR023058">
    <property type="entry name" value="PPIase_PpiC_CS"/>
</dbReference>
<dbReference type="SUPFAM" id="SSF109998">
    <property type="entry name" value="Triger factor/SurA peptide-binding domain-like"/>
    <property type="match status" value="1"/>
</dbReference>
<keyword evidence="2 3" id="KW-0413">Isomerase</keyword>
<accession>A0A6J5E475</accession>
<dbReference type="EC" id="5.2.1.8" evidence="6"/>
<dbReference type="InterPro" id="IPR050245">
    <property type="entry name" value="PrsA_foldase"/>
</dbReference>
<comment type="similarity">
    <text evidence="1">Belongs to the PpiC/parvulin rotamase family.</text>
</comment>
<dbReference type="EMBL" id="CADIKF010000027">
    <property type="protein sequence ID" value="CAB3761153.1"/>
    <property type="molecule type" value="Genomic_DNA"/>
</dbReference>